<dbReference type="Gene3D" id="3.40.640.10">
    <property type="entry name" value="Type I PLP-dependent aspartate aminotransferase-like (Major domain)"/>
    <property type="match status" value="1"/>
</dbReference>
<dbReference type="GO" id="GO:0009102">
    <property type="term" value="P:biotin biosynthetic process"/>
    <property type="evidence" value="ECO:0007669"/>
    <property type="project" value="TreeGrafter"/>
</dbReference>
<dbReference type="EMBL" id="MSCN01000001">
    <property type="protein sequence ID" value="PQJ80697.1"/>
    <property type="molecule type" value="Genomic_DNA"/>
</dbReference>
<gene>
    <name evidence="8" type="ORF">BTO18_16630</name>
</gene>
<protein>
    <recommendedName>
        <fullName evidence="7">Aminotransferase class I/classII large domain-containing protein</fullName>
    </recommendedName>
</protein>
<evidence type="ECO:0000256" key="2">
    <source>
        <dbReference type="ARBA" id="ARBA00005189"/>
    </source>
</evidence>
<accession>A0A2S7WSX3</accession>
<sequence>MNLPKKLTNQLKSRKEQNALRGLKSSSNLIDFSSNDYLGFAKSEIIFDKTHQFLVDKGIKQNGATGSRLLSGNHQLYSEIESFLSTFHQTESTTIFNSGYDANIGFFSSVPQRGDIILYDEFIHASIRDGIKLSNAKAFKFLHNDLEDLEKRLLNFIDKNEIFRQAQSDKERDSELDSESHQTIYVVTESVFSMDGDSPDLVAVTKICKKHNAFLIVDEAHAVGVFAAGLIQKLNLQHEVFARIITFGKALGCHGAAILGSTALQTYLVNFARSFIYTTGLSPHSLATIKVSYDELQTPFDCNQDDSQNTTKLQQNIHHFIKEVKRLNFPTFLFGEMSERQWGFIPSCSAIHCCIIPRNEKVKAIAEKLQQNHYDVKAILSPTVPQNKERLRFCLHGYNSKKEISEVLEFLSIFVNQHLFMNDNYKILAVFEYSAEAHVTKSRLDADGFDTMLMDETTIDSDPLISGAIGGVKLLVHKNDFEKAVEVYNEIRTYQKDKNGNDIYCPKCNSNKILVAPLHRKNFFYMLFPFFEGRKLICNHCKTLFKN</sequence>
<dbReference type="GO" id="GO:0016740">
    <property type="term" value="F:transferase activity"/>
    <property type="evidence" value="ECO:0007669"/>
    <property type="project" value="UniProtKB-KW"/>
</dbReference>
<evidence type="ECO:0000256" key="1">
    <source>
        <dbReference type="ARBA" id="ARBA00001933"/>
    </source>
</evidence>
<evidence type="ECO:0000259" key="7">
    <source>
        <dbReference type="Pfam" id="PF00155"/>
    </source>
</evidence>
<name>A0A2S7WSX3_9FLAO</name>
<dbReference type="InterPro" id="IPR001917">
    <property type="entry name" value="Aminotrans_II_pyridoxalP_BS"/>
</dbReference>
<dbReference type="SUPFAM" id="SSF53383">
    <property type="entry name" value="PLP-dependent transferases"/>
    <property type="match status" value="1"/>
</dbReference>
<dbReference type="PROSITE" id="PS00599">
    <property type="entry name" value="AA_TRANSFER_CLASS_2"/>
    <property type="match status" value="1"/>
</dbReference>
<dbReference type="Proteomes" id="UP000238882">
    <property type="component" value="Unassembled WGS sequence"/>
</dbReference>
<dbReference type="InterPro" id="IPR004839">
    <property type="entry name" value="Aminotransferase_I/II_large"/>
</dbReference>
<dbReference type="InterPro" id="IPR050087">
    <property type="entry name" value="AON_synthase_class-II"/>
</dbReference>
<reference evidence="8 9" key="1">
    <citation type="submission" date="2016-12" db="EMBL/GenBank/DDBJ databases">
        <title>Trade-off between light-utilization and light-protection in marine flavobacteria.</title>
        <authorList>
            <person name="Kumagai Y."/>
            <person name="Yoshizawa S."/>
            <person name="Kogure K."/>
            <person name="Iwasaki W."/>
        </authorList>
    </citation>
    <scope>NUCLEOTIDE SEQUENCE [LARGE SCALE GENOMIC DNA]</scope>
    <source>
        <strain evidence="8 9">NBRC 108759</strain>
    </source>
</reference>
<keyword evidence="9" id="KW-1185">Reference proteome</keyword>
<proteinExistence type="inferred from homology"/>
<dbReference type="PANTHER" id="PTHR13693">
    <property type="entry name" value="CLASS II AMINOTRANSFERASE/8-AMINO-7-OXONONANOATE SYNTHASE"/>
    <property type="match status" value="1"/>
</dbReference>
<evidence type="ECO:0000256" key="3">
    <source>
        <dbReference type="ARBA" id="ARBA00010008"/>
    </source>
</evidence>
<evidence type="ECO:0000256" key="5">
    <source>
        <dbReference type="ARBA" id="ARBA00022898"/>
    </source>
</evidence>
<dbReference type="InterPro" id="IPR015421">
    <property type="entry name" value="PyrdxlP-dep_Trfase_major"/>
</dbReference>
<comment type="pathway">
    <text evidence="2">Lipid metabolism.</text>
</comment>
<dbReference type="AlphaFoldDB" id="A0A2S7WSX3"/>
<dbReference type="GO" id="GO:0030170">
    <property type="term" value="F:pyridoxal phosphate binding"/>
    <property type="evidence" value="ECO:0007669"/>
    <property type="project" value="InterPro"/>
</dbReference>
<evidence type="ECO:0000313" key="9">
    <source>
        <dbReference type="Proteomes" id="UP000238882"/>
    </source>
</evidence>
<comment type="similarity">
    <text evidence="3">Belongs to the class-II pyridoxal-phosphate-dependent aminotransferase family. BioF subfamily.</text>
</comment>
<dbReference type="Gene3D" id="3.90.1150.10">
    <property type="entry name" value="Aspartate Aminotransferase, domain 1"/>
    <property type="match status" value="1"/>
</dbReference>
<keyword evidence="4" id="KW-0808">Transferase</keyword>
<comment type="cofactor">
    <cofactor evidence="1 6">
        <name>pyridoxal 5'-phosphate</name>
        <dbReference type="ChEBI" id="CHEBI:597326"/>
    </cofactor>
</comment>
<evidence type="ECO:0000256" key="6">
    <source>
        <dbReference type="RuleBase" id="RU003693"/>
    </source>
</evidence>
<keyword evidence="5 6" id="KW-0663">Pyridoxal phosphate</keyword>
<feature type="domain" description="Aminotransferase class I/classII large" evidence="7">
    <location>
        <begin position="28"/>
        <end position="409"/>
    </location>
</feature>
<dbReference type="InterPro" id="IPR015422">
    <property type="entry name" value="PyrdxlP-dep_Trfase_small"/>
</dbReference>
<dbReference type="Pfam" id="PF00155">
    <property type="entry name" value="Aminotran_1_2"/>
    <property type="match status" value="1"/>
</dbReference>
<organism evidence="8 9">
    <name type="scientific">Polaribacter porphyrae</name>
    <dbReference type="NCBI Taxonomy" id="1137780"/>
    <lineage>
        <taxon>Bacteria</taxon>
        <taxon>Pseudomonadati</taxon>
        <taxon>Bacteroidota</taxon>
        <taxon>Flavobacteriia</taxon>
        <taxon>Flavobacteriales</taxon>
        <taxon>Flavobacteriaceae</taxon>
    </lineage>
</organism>
<evidence type="ECO:0000313" key="8">
    <source>
        <dbReference type="EMBL" id="PQJ80697.1"/>
    </source>
</evidence>
<evidence type="ECO:0000256" key="4">
    <source>
        <dbReference type="ARBA" id="ARBA00022679"/>
    </source>
</evidence>
<dbReference type="InterPro" id="IPR015424">
    <property type="entry name" value="PyrdxlP-dep_Trfase"/>
</dbReference>
<dbReference type="PANTHER" id="PTHR13693:SF77">
    <property type="entry name" value="8-AMINO-7-OXONONANOATE SYNTHASE"/>
    <property type="match status" value="1"/>
</dbReference>
<comment type="caution">
    <text evidence="8">The sequence shown here is derived from an EMBL/GenBank/DDBJ whole genome shotgun (WGS) entry which is preliminary data.</text>
</comment>